<dbReference type="Pfam" id="PF00903">
    <property type="entry name" value="Glyoxalase"/>
    <property type="match status" value="1"/>
</dbReference>
<evidence type="ECO:0000256" key="1">
    <source>
        <dbReference type="SAM" id="MobiDB-lite"/>
    </source>
</evidence>
<feature type="domain" description="Glyoxalase/fosfomycin resistance/dioxygenase" evidence="2">
    <location>
        <begin position="8"/>
        <end position="38"/>
    </location>
</feature>
<name>A0ABX6B4H8_9ACTN</name>
<evidence type="ECO:0000313" key="4">
    <source>
        <dbReference type="Proteomes" id="UP000326041"/>
    </source>
</evidence>
<dbReference type="GeneID" id="95538157"/>
<feature type="region of interest" description="Disordered" evidence="1">
    <location>
        <begin position="91"/>
        <end position="119"/>
    </location>
</feature>
<proteinExistence type="predicted"/>
<sequence length="130" mass="14119">MLTSLCPVICTSRLEESRAFYTRLFGFEVTHETEWCVGLGRSGPPPRELVLLDHTHPALPETLRRPVRTVRLTLEAEGGRRELERIAACREETGAQGRGSAGAAETAETRGGGLVVTDPNGTTIHVIPSN</sequence>
<gene>
    <name evidence="3" type="ORF">CP972_27110</name>
</gene>
<evidence type="ECO:0000313" key="3">
    <source>
        <dbReference type="EMBL" id="QEV08806.1"/>
    </source>
</evidence>
<protein>
    <submittedName>
        <fullName evidence="3">Glyoxalase</fullName>
    </submittedName>
</protein>
<dbReference type="RefSeq" id="WP_055610067.1">
    <property type="nucleotide sequence ID" value="NZ_CP023697.1"/>
</dbReference>
<dbReference type="Gene3D" id="3.30.720.120">
    <property type="match status" value="1"/>
</dbReference>
<reference evidence="3 4" key="1">
    <citation type="submission" date="2017-09" db="EMBL/GenBank/DDBJ databases">
        <authorList>
            <person name="Lee N."/>
            <person name="Cho B.-K."/>
        </authorList>
    </citation>
    <scope>NUCLEOTIDE SEQUENCE [LARGE SCALE GENOMIC DNA]</scope>
    <source>
        <strain evidence="3 4">ATCC 13879</strain>
    </source>
</reference>
<dbReference type="Proteomes" id="UP000326041">
    <property type="component" value="Chromosome"/>
</dbReference>
<dbReference type="SUPFAM" id="SSF54593">
    <property type="entry name" value="Glyoxalase/Bleomycin resistance protein/Dihydroxybiphenyl dioxygenase"/>
    <property type="match status" value="1"/>
</dbReference>
<keyword evidence="4" id="KW-1185">Reference proteome</keyword>
<accession>A0ABX6B4H8</accession>
<dbReference type="EMBL" id="CP023697">
    <property type="protein sequence ID" value="QEV08806.1"/>
    <property type="molecule type" value="Genomic_DNA"/>
</dbReference>
<dbReference type="InterPro" id="IPR029068">
    <property type="entry name" value="Glyas_Bleomycin-R_OHBP_Dase"/>
</dbReference>
<evidence type="ECO:0000259" key="2">
    <source>
        <dbReference type="Pfam" id="PF00903"/>
    </source>
</evidence>
<dbReference type="InterPro" id="IPR004360">
    <property type="entry name" value="Glyas_Fos-R_dOase_dom"/>
</dbReference>
<organism evidence="3 4">
    <name type="scientific">Streptomyces prasinus</name>
    <dbReference type="NCBI Taxonomy" id="67345"/>
    <lineage>
        <taxon>Bacteria</taxon>
        <taxon>Bacillati</taxon>
        <taxon>Actinomycetota</taxon>
        <taxon>Actinomycetes</taxon>
        <taxon>Kitasatosporales</taxon>
        <taxon>Streptomycetaceae</taxon>
        <taxon>Streptomyces</taxon>
    </lineage>
</organism>